<protein>
    <submittedName>
        <fullName evidence="1">Uncharacterized protein</fullName>
    </submittedName>
</protein>
<dbReference type="OrthoDB" id="4978993at2"/>
<accession>A0A3A9YSP2</accession>
<evidence type="ECO:0000313" key="2">
    <source>
        <dbReference type="Proteomes" id="UP000272474"/>
    </source>
</evidence>
<sequence>MAKCMLVRCPACRREHSYIPPAFPCACGAPVEVPPPRASAAAVPVRHRSWAGSWTEIDCATCGRRGQWPQPEFECPCGVTVRLAAGDEPPPASPRAAVARPPFEPLTIRTAYDAVACAARYLDWLGFAGVRTAVPRPGSVVGLTGQGVVGLVDPTTAPTGPRRIETLWLHGMAEGALAVAFALAGYDRRARGQADALRVPLFVLDLTGTPQPVNEAAEELVARGAGGAA</sequence>
<proteinExistence type="predicted"/>
<comment type="caution">
    <text evidence="1">The sequence shown here is derived from an EMBL/GenBank/DDBJ whole genome shotgun (WGS) entry which is preliminary data.</text>
</comment>
<gene>
    <name evidence="1" type="ORF">D7294_24495</name>
</gene>
<dbReference type="Proteomes" id="UP000272474">
    <property type="component" value="Unassembled WGS sequence"/>
</dbReference>
<organism evidence="1 2">
    <name type="scientific">Streptomyces hoynatensis</name>
    <dbReference type="NCBI Taxonomy" id="1141874"/>
    <lineage>
        <taxon>Bacteria</taxon>
        <taxon>Bacillati</taxon>
        <taxon>Actinomycetota</taxon>
        <taxon>Actinomycetes</taxon>
        <taxon>Kitasatosporales</taxon>
        <taxon>Streptomycetaceae</taxon>
        <taxon>Streptomyces</taxon>
    </lineage>
</organism>
<reference evidence="1 2" key="1">
    <citation type="journal article" date="2014" name="Int. J. Syst. Evol. Microbiol.">
        <title>Streptomyces hoynatensis sp. nov., isolated from deep marine sediment.</title>
        <authorList>
            <person name="Veyisoglu A."/>
            <person name="Sahin N."/>
        </authorList>
    </citation>
    <scope>NUCLEOTIDE SEQUENCE [LARGE SCALE GENOMIC DNA]</scope>
    <source>
        <strain evidence="1 2">KCTC 29097</strain>
    </source>
</reference>
<evidence type="ECO:0000313" key="1">
    <source>
        <dbReference type="EMBL" id="RKN38286.1"/>
    </source>
</evidence>
<dbReference type="EMBL" id="RBAL01000018">
    <property type="protein sequence ID" value="RKN38286.1"/>
    <property type="molecule type" value="Genomic_DNA"/>
</dbReference>
<name>A0A3A9YSP2_9ACTN</name>
<dbReference type="AlphaFoldDB" id="A0A3A9YSP2"/>
<keyword evidence="2" id="KW-1185">Reference proteome</keyword>